<dbReference type="PANTHER" id="PTHR43110:SF1">
    <property type="entry name" value="THIOL PEROXIDASE"/>
    <property type="match status" value="1"/>
</dbReference>
<dbReference type="Proteomes" id="UP000663825">
    <property type="component" value="Unassembled WGS sequence"/>
</dbReference>
<evidence type="ECO:0000256" key="3">
    <source>
        <dbReference type="PIRSR" id="PIRSR000239-1"/>
    </source>
</evidence>
<name>A0A817XE95_9BILA</name>
<evidence type="ECO:0000313" key="5">
    <source>
        <dbReference type="EMBL" id="CAF3299324.1"/>
    </source>
</evidence>
<dbReference type="PANTHER" id="PTHR43110">
    <property type="entry name" value="THIOL PEROXIDASE"/>
    <property type="match status" value="1"/>
</dbReference>
<dbReference type="PROSITE" id="PS51352">
    <property type="entry name" value="THIOREDOXIN_2"/>
    <property type="match status" value="1"/>
</dbReference>
<dbReference type="EMBL" id="CAJOBQ010002916">
    <property type="protein sequence ID" value="CAF4585242.1"/>
    <property type="molecule type" value="Genomic_DNA"/>
</dbReference>
<dbReference type="EMBL" id="CAJOBO010003066">
    <property type="protein sequence ID" value="CAF4479563.1"/>
    <property type="molecule type" value="Genomic_DNA"/>
</dbReference>
<dbReference type="EMBL" id="CAJOBP010003004">
    <property type="protein sequence ID" value="CAF4385461.1"/>
    <property type="molecule type" value="Genomic_DNA"/>
</dbReference>
<feature type="active site" description="Cysteine sulfenic acid (-SOH) intermediate; for peroxidase activity" evidence="3">
    <location>
        <position position="46"/>
    </location>
</feature>
<dbReference type="Proteomes" id="UP000663862">
    <property type="component" value="Unassembled WGS sequence"/>
</dbReference>
<dbReference type="Proteomes" id="UP000663833">
    <property type="component" value="Unassembled WGS sequence"/>
</dbReference>
<accession>A0A817XE95</accession>
<evidence type="ECO:0000313" key="11">
    <source>
        <dbReference type="EMBL" id="CAF4585242.1"/>
    </source>
</evidence>
<evidence type="ECO:0000313" key="9">
    <source>
        <dbReference type="EMBL" id="CAF4385461.1"/>
    </source>
</evidence>
<organism evidence="6 13">
    <name type="scientific">Rotaria socialis</name>
    <dbReference type="NCBI Taxonomy" id="392032"/>
    <lineage>
        <taxon>Eukaryota</taxon>
        <taxon>Metazoa</taxon>
        <taxon>Spiralia</taxon>
        <taxon>Gnathifera</taxon>
        <taxon>Rotifera</taxon>
        <taxon>Eurotatoria</taxon>
        <taxon>Bdelloidea</taxon>
        <taxon>Philodinida</taxon>
        <taxon>Philodinidae</taxon>
        <taxon>Rotaria</taxon>
    </lineage>
</organism>
<protein>
    <recommendedName>
        <fullName evidence="4">Thioredoxin domain-containing protein</fullName>
    </recommendedName>
</protein>
<dbReference type="GO" id="GO:0016209">
    <property type="term" value="F:antioxidant activity"/>
    <property type="evidence" value="ECO:0007669"/>
    <property type="project" value="InterPro"/>
</dbReference>
<evidence type="ECO:0000313" key="10">
    <source>
        <dbReference type="EMBL" id="CAF4479563.1"/>
    </source>
</evidence>
<keyword evidence="1" id="KW-0560">Oxidoreductase</keyword>
<evidence type="ECO:0000313" key="7">
    <source>
        <dbReference type="EMBL" id="CAF3372659.1"/>
    </source>
</evidence>
<dbReference type="GO" id="GO:0016491">
    <property type="term" value="F:oxidoreductase activity"/>
    <property type="evidence" value="ECO:0007669"/>
    <property type="project" value="UniProtKB-KW"/>
</dbReference>
<evidence type="ECO:0000313" key="12">
    <source>
        <dbReference type="EMBL" id="CAF4844513.1"/>
    </source>
</evidence>
<dbReference type="Proteomes" id="UP000663838">
    <property type="component" value="Unassembled WGS sequence"/>
</dbReference>
<dbReference type="PIRSF" id="PIRSF000239">
    <property type="entry name" value="AHPC"/>
    <property type="match status" value="1"/>
</dbReference>
<dbReference type="InterPro" id="IPR000866">
    <property type="entry name" value="AhpC/TSA"/>
</dbReference>
<keyword evidence="2" id="KW-0676">Redox-active center</keyword>
<dbReference type="Proteomes" id="UP000663851">
    <property type="component" value="Unassembled WGS sequence"/>
</dbReference>
<sequence>MPIEIGEQAPDFTLYNTERKEISLKDLSSTSNVVLLFFPLAFTGTCTKELCSTRDEISEYENLNATVIAISVDSLFSLGKFRQDNELPFDLLSDFNKEVSRKYDSLYEEFPLFGLKGVTKRSAFVIDKHGIIRYAEILADATKLPDFAKIKEALESCDKS</sequence>
<dbReference type="Proteomes" id="UP000663865">
    <property type="component" value="Unassembled WGS sequence"/>
</dbReference>
<dbReference type="EMBL" id="CAJNYD010000806">
    <property type="protein sequence ID" value="CAF3299324.1"/>
    <property type="molecule type" value="Genomic_DNA"/>
</dbReference>
<dbReference type="InterPro" id="IPR013766">
    <property type="entry name" value="Thioredoxin_domain"/>
</dbReference>
<evidence type="ECO:0000313" key="13">
    <source>
        <dbReference type="Proteomes" id="UP000663825"/>
    </source>
</evidence>
<evidence type="ECO:0000313" key="6">
    <source>
        <dbReference type="EMBL" id="CAF3366990.1"/>
    </source>
</evidence>
<reference evidence="6" key="1">
    <citation type="submission" date="2021-02" db="EMBL/GenBank/DDBJ databases">
        <authorList>
            <person name="Nowell W R."/>
        </authorList>
    </citation>
    <scope>NUCLEOTIDE SEQUENCE</scope>
</reference>
<dbReference type="EMBL" id="CAJNYU010003586">
    <property type="protein sequence ID" value="CAF3684954.1"/>
    <property type="molecule type" value="Genomic_DNA"/>
</dbReference>
<evidence type="ECO:0000259" key="4">
    <source>
        <dbReference type="PROSITE" id="PS51352"/>
    </source>
</evidence>
<dbReference type="Pfam" id="PF00578">
    <property type="entry name" value="AhpC-TSA"/>
    <property type="match status" value="1"/>
</dbReference>
<dbReference type="OrthoDB" id="2996783at2759"/>
<dbReference type="Proteomes" id="UP000663873">
    <property type="component" value="Unassembled WGS sequence"/>
</dbReference>
<dbReference type="InterPro" id="IPR050455">
    <property type="entry name" value="Tpx_Peroxidase_subfamily"/>
</dbReference>
<feature type="domain" description="Thioredoxin" evidence="4">
    <location>
        <begin position="3"/>
        <end position="159"/>
    </location>
</feature>
<dbReference type="SUPFAM" id="SSF52833">
    <property type="entry name" value="Thioredoxin-like"/>
    <property type="match status" value="1"/>
</dbReference>
<dbReference type="EMBL" id="CAJNYV010000644">
    <property type="protein sequence ID" value="CAF3372659.1"/>
    <property type="molecule type" value="Genomic_DNA"/>
</dbReference>
<evidence type="ECO:0000256" key="2">
    <source>
        <dbReference type="ARBA" id="ARBA00023284"/>
    </source>
</evidence>
<dbReference type="EMBL" id="CAJNXB010004262">
    <property type="protein sequence ID" value="CAF3366990.1"/>
    <property type="molecule type" value="Genomic_DNA"/>
</dbReference>
<keyword evidence="14" id="KW-1185">Reference proteome</keyword>
<dbReference type="AlphaFoldDB" id="A0A817XE95"/>
<comment type="caution">
    <text evidence="6">The sequence shown here is derived from an EMBL/GenBank/DDBJ whole genome shotgun (WGS) entry which is preliminary data.</text>
</comment>
<proteinExistence type="predicted"/>
<dbReference type="Proteomes" id="UP000663869">
    <property type="component" value="Unassembled WGS sequence"/>
</dbReference>
<evidence type="ECO:0000313" key="8">
    <source>
        <dbReference type="EMBL" id="CAF3684954.1"/>
    </source>
</evidence>
<evidence type="ECO:0000313" key="14">
    <source>
        <dbReference type="Proteomes" id="UP000663873"/>
    </source>
</evidence>
<dbReference type="InterPro" id="IPR036249">
    <property type="entry name" value="Thioredoxin-like_sf"/>
</dbReference>
<dbReference type="Gene3D" id="3.40.30.10">
    <property type="entry name" value="Glutaredoxin"/>
    <property type="match status" value="1"/>
</dbReference>
<dbReference type="EMBL" id="CAJOBS010003067">
    <property type="protein sequence ID" value="CAF4844513.1"/>
    <property type="molecule type" value="Genomic_DNA"/>
</dbReference>
<gene>
    <name evidence="8" type="ORF">FME351_LOCUS26637</name>
    <name evidence="10" type="ORF">HFQ381_LOCUS26136</name>
    <name evidence="7" type="ORF">KIK155_LOCUS5544</name>
    <name evidence="5" type="ORF">LUA448_LOCUS7921</name>
    <name evidence="6" type="ORF">TIS948_LOCUS24701</name>
    <name evidence="12" type="ORF">TOA249_LOCUS26361</name>
    <name evidence="11" type="ORF">TSG867_LOCUS26842</name>
    <name evidence="9" type="ORF">UJA718_LOCUS18050</name>
</gene>
<dbReference type="InterPro" id="IPR024706">
    <property type="entry name" value="Peroxiredoxin_AhpC-typ"/>
</dbReference>
<evidence type="ECO:0000256" key="1">
    <source>
        <dbReference type="ARBA" id="ARBA00023002"/>
    </source>
</evidence>